<dbReference type="Proteomes" id="UP000199645">
    <property type="component" value="Unassembled WGS sequence"/>
</dbReference>
<name>A0A1I2G1E6_9ACTN</name>
<proteinExistence type="predicted"/>
<dbReference type="AlphaFoldDB" id="A0A1I2G1E6"/>
<feature type="transmembrane region" description="Helical" evidence="1">
    <location>
        <begin position="39"/>
        <end position="58"/>
    </location>
</feature>
<keyword evidence="3" id="KW-1185">Reference proteome</keyword>
<protein>
    <submittedName>
        <fullName evidence="2">Uncharacterized protein</fullName>
    </submittedName>
</protein>
<reference evidence="2 3" key="1">
    <citation type="submission" date="2016-10" db="EMBL/GenBank/DDBJ databases">
        <authorList>
            <person name="de Groot N.N."/>
        </authorList>
    </citation>
    <scope>NUCLEOTIDE SEQUENCE [LARGE SCALE GENOMIC DNA]</scope>
    <source>
        <strain evidence="2 3">DSM 43019</strain>
    </source>
</reference>
<keyword evidence="1" id="KW-0472">Membrane</keyword>
<dbReference type="RefSeq" id="WP_093614970.1">
    <property type="nucleotide sequence ID" value="NZ_BOMT01000023.1"/>
</dbReference>
<evidence type="ECO:0000313" key="2">
    <source>
        <dbReference type="EMBL" id="SFF10923.1"/>
    </source>
</evidence>
<evidence type="ECO:0000256" key="1">
    <source>
        <dbReference type="SAM" id="Phobius"/>
    </source>
</evidence>
<feature type="transmembrane region" description="Helical" evidence="1">
    <location>
        <begin position="12"/>
        <end position="33"/>
    </location>
</feature>
<gene>
    <name evidence="2" type="ORF">SAMN05421541_10699</name>
</gene>
<accession>A0A1I2G1E6</accession>
<keyword evidence="1" id="KW-1133">Transmembrane helix</keyword>
<sequence>MTSIPARRRPADLLVLGTLLTGAVVVLVCFRQSGGAMPAVLALSVLSVAEWAVVLMALRRADRITAEIARRQIGYEHTAAALALDLRDELALLHRELARVAAQTAIAASAPRVG</sequence>
<dbReference type="EMBL" id="FONV01000006">
    <property type="protein sequence ID" value="SFF10923.1"/>
    <property type="molecule type" value="Genomic_DNA"/>
</dbReference>
<dbReference type="STRING" id="35752.SAMN05421541_10699"/>
<keyword evidence="1" id="KW-0812">Transmembrane</keyword>
<organism evidence="2 3">
    <name type="scientific">Actinoplanes philippinensis</name>
    <dbReference type="NCBI Taxonomy" id="35752"/>
    <lineage>
        <taxon>Bacteria</taxon>
        <taxon>Bacillati</taxon>
        <taxon>Actinomycetota</taxon>
        <taxon>Actinomycetes</taxon>
        <taxon>Micromonosporales</taxon>
        <taxon>Micromonosporaceae</taxon>
        <taxon>Actinoplanes</taxon>
    </lineage>
</organism>
<evidence type="ECO:0000313" key="3">
    <source>
        <dbReference type="Proteomes" id="UP000199645"/>
    </source>
</evidence>